<sequence>MIKDRTGQHAIWVNGAIRICFTWNDGKVIIEFIGNYHY</sequence>
<reference evidence="1 2" key="1">
    <citation type="submission" date="2012-10" db="EMBL/GenBank/DDBJ databases">
        <authorList>
            <person name="Harkins D.M."/>
            <person name="Durkin A.S."/>
            <person name="Brinkac L.M."/>
            <person name="Haft D.H."/>
            <person name="Selengut J.D."/>
            <person name="Sanka R."/>
            <person name="DePew J."/>
            <person name="Purushe J."/>
            <person name="Whelen A.C."/>
            <person name="Vinetz J.M."/>
            <person name="Sutton G.G."/>
            <person name="Nierman W.C."/>
            <person name="Fouts D.E."/>
        </authorList>
    </citation>
    <scope>NUCLEOTIDE SEQUENCE [LARGE SCALE GENOMIC DNA]</scope>
    <source>
        <strain evidence="1 2">2006001853</strain>
    </source>
</reference>
<organism evidence="1 2">
    <name type="scientific">Leptospira weilii str. 2006001853</name>
    <dbReference type="NCBI Taxonomy" id="1001589"/>
    <lineage>
        <taxon>Bacteria</taxon>
        <taxon>Pseudomonadati</taxon>
        <taxon>Spirochaetota</taxon>
        <taxon>Spirochaetia</taxon>
        <taxon>Leptospirales</taxon>
        <taxon>Leptospiraceae</taxon>
        <taxon>Leptospira</taxon>
    </lineage>
</organism>
<name>A0A828Z2X9_9LEPT</name>
<dbReference type="SUPFAM" id="SSF143011">
    <property type="entry name" value="RelE-like"/>
    <property type="match status" value="1"/>
</dbReference>
<protein>
    <submittedName>
        <fullName evidence="1">Toxin-antitoxin system, toxin component, RelE domain protein</fullName>
    </submittedName>
</protein>
<dbReference type="InterPro" id="IPR035093">
    <property type="entry name" value="RelE/ParE_toxin_dom_sf"/>
</dbReference>
<evidence type="ECO:0000313" key="1">
    <source>
        <dbReference type="EMBL" id="EKR64685.1"/>
    </source>
</evidence>
<evidence type="ECO:0000313" key="2">
    <source>
        <dbReference type="Proteomes" id="UP000001338"/>
    </source>
</evidence>
<dbReference type="EMBL" id="AFLV02000038">
    <property type="protein sequence ID" value="EKR64685.1"/>
    <property type="molecule type" value="Genomic_DNA"/>
</dbReference>
<gene>
    <name evidence="1" type="ORF">LEP1GSC036_3238</name>
</gene>
<proteinExistence type="predicted"/>
<comment type="caution">
    <text evidence="1">The sequence shown here is derived from an EMBL/GenBank/DDBJ whole genome shotgun (WGS) entry which is preliminary data.</text>
</comment>
<dbReference type="Proteomes" id="UP000001338">
    <property type="component" value="Unassembled WGS sequence"/>
</dbReference>
<accession>A0A828Z2X9</accession>
<dbReference type="Gene3D" id="3.30.2310.20">
    <property type="entry name" value="RelE-like"/>
    <property type="match status" value="1"/>
</dbReference>
<dbReference type="AlphaFoldDB" id="A0A828Z2X9"/>